<evidence type="ECO:0000259" key="1">
    <source>
        <dbReference type="Pfam" id="PF08281"/>
    </source>
</evidence>
<comment type="caution">
    <text evidence="2">The sequence shown here is derived from an EMBL/GenBank/DDBJ whole genome shotgun (WGS) entry which is preliminary data.</text>
</comment>
<dbReference type="InterPro" id="IPR036388">
    <property type="entry name" value="WH-like_DNA-bd_sf"/>
</dbReference>
<gene>
    <name evidence="2" type="ORF">POL72_15445</name>
</gene>
<feature type="domain" description="RNA polymerase sigma factor 70 region 4 type 2" evidence="1">
    <location>
        <begin position="4"/>
        <end position="54"/>
    </location>
</feature>
<accession>A0ABT5BYH1</accession>
<dbReference type="Pfam" id="PF08281">
    <property type="entry name" value="Sigma70_r4_2"/>
    <property type="match status" value="1"/>
</dbReference>
<dbReference type="Proteomes" id="UP001217485">
    <property type="component" value="Unassembled WGS sequence"/>
</dbReference>
<organism evidence="2 3">
    <name type="scientific">Sorangium atrum</name>
    <dbReference type="NCBI Taxonomy" id="2995308"/>
    <lineage>
        <taxon>Bacteria</taxon>
        <taxon>Pseudomonadati</taxon>
        <taxon>Myxococcota</taxon>
        <taxon>Polyangia</taxon>
        <taxon>Polyangiales</taxon>
        <taxon>Polyangiaceae</taxon>
        <taxon>Sorangium</taxon>
    </lineage>
</organism>
<dbReference type="RefSeq" id="WP_272096083.1">
    <property type="nucleotide sequence ID" value="NZ_JAQNDK010000002.1"/>
</dbReference>
<dbReference type="InterPro" id="IPR013249">
    <property type="entry name" value="RNA_pol_sigma70_r4_t2"/>
</dbReference>
<dbReference type="EMBL" id="JAQNDK010000002">
    <property type="protein sequence ID" value="MDC0679137.1"/>
    <property type="molecule type" value="Genomic_DNA"/>
</dbReference>
<name>A0ABT5BYH1_9BACT</name>
<keyword evidence="3" id="KW-1185">Reference proteome</keyword>
<reference evidence="2 3" key="1">
    <citation type="submission" date="2023-01" db="EMBL/GenBank/DDBJ databases">
        <title>Minimal conservation of predation-associated metabolite biosynthetic gene clusters underscores biosynthetic potential of Myxococcota including descriptions for ten novel species: Archangium lansinium sp. nov., Myxococcus landrumus sp. nov., Nannocystis bai.</title>
        <authorList>
            <person name="Ahearne A."/>
            <person name="Stevens C."/>
            <person name="Dowd S."/>
        </authorList>
    </citation>
    <scope>NUCLEOTIDE SEQUENCE [LARGE SCALE GENOMIC DNA]</scope>
    <source>
        <strain evidence="2 3">WIWO2</strain>
    </source>
</reference>
<sequence length="67" mass="6778">MAGAVEQVLGGLPARQVEAFRLVGDEGCGLDEVAARLGCTAMAARLCAHRARASICRHLGEASGVAG</sequence>
<dbReference type="Gene3D" id="1.10.10.10">
    <property type="entry name" value="Winged helix-like DNA-binding domain superfamily/Winged helix DNA-binding domain"/>
    <property type="match status" value="1"/>
</dbReference>
<dbReference type="InterPro" id="IPR013324">
    <property type="entry name" value="RNA_pol_sigma_r3/r4-like"/>
</dbReference>
<protein>
    <recommendedName>
        <fullName evidence="1">RNA polymerase sigma factor 70 region 4 type 2 domain-containing protein</fullName>
    </recommendedName>
</protein>
<evidence type="ECO:0000313" key="2">
    <source>
        <dbReference type="EMBL" id="MDC0679137.1"/>
    </source>
</evidence>
<proteinExistence type="predicted"/>
<dbReference type="SUPFAM" id="SSF88659">
    <property type="entry name" value="Sigma3 and sigma4 domains of RNA polymerase sigma factors"/>
    <property type="match status" value="1"/>
</dbReference>
<evidence type="ECO:0000313" key="3">
    <source>
        <dbReference type="Proteomes" id="UP001217485"/>
    </source>
</evidence>